<evidence type="ECO:0000256" key="1">
    <source>
        <dbReference type="ARBA" id="ARBA00023002"/>
    </source>
</evidence>
<comment type="similarity">
    <text evidence="2">Belongs to the NAD(P)-dependent epimerase/dehydratase family. Dihydroflavonol-4-reductase subfamily.</text>
</comment>
<name>A0A7S0T871_9STRA</name>
<dbReference type="InterPro" id="IPR050425">
    <property type="entry name" value="NAD(P)_dehydrat-like"/>
</dbReference>
<protein>
    <recommendedName>
        <fullName evidence="3">NAD-dependent epimerase/dehydratase domain-containing protein</fullName>
    </recommendedName>
</protein>
<dbReference type="InterPro" id="IPR001509">
    <property type="entry name" value="Epimerase_deHydtase"/>
</dbReference>
<dbReference type="Gene3D" id="3.40.50.720">
    <property type="entry name" value="NAD(P)-binding Rossmann-like Domain"/>
    <property type="match status" value="1"/>
</dbReference>
<dbReference type="SUPFAM" id="SSF51735">
    <property type="entry name" value="NAD(P)-binding Rossmann-fold domains"/>
    <property type="match status" value="1"/>
</dbReference>
<dbReference type="EMBL" id="HBFG01000283">
    <property type="protein sequence ID" value="CAD8728361.1"/>
    <property type="molecule type" value="Transcribed_RNA"/>
</dbReference>
<evidence type="ECO:0000256" key="2">
    <source>
        <dbReference type="ARBA" id="ARBA00023445"/>
    </source>
</evidence>
<evidence type="ECO:0000313" key="4">
    <source>
        <dbReference type="EMBL" id="CAD8728361.1"/>
    </source>
</evidence>
<dbReference type="PANTHER" id="PTHR10366:SF564">
    <property type="entry name" value="STEROL-4-ALPHA-CARBOXYLATE 3-DEHYDROGENASE, DECARBOXYLATING"/>
    <property type="match status" value="1"/>
</dbReference>
<proteinExistence type="inferred from homology"/>
<reference evidence="4" key="1">
    <citation type="submission" date="2021-01" db="EMBL/GenBank/DDBJ databases">
        <authorList>
            <person name="Corre E."/>
            <person name="Pelletier E."/>
            <person name="Niang G."/>
            <person name="Scheremetjew M."/>
            <person name="Finn R."/>
            <person name="Kale V."/>
            <person name="Holt S."/>
            <person name="Cochrane G."/>
            <person name="Meng A."/>
            <person name="Brown T."/>
            <person name="Cohen L."/>
        </authorList>
    </citation>
    <scope>NUCLEOTIDE SEQUENCE</scope>
    <source>
        <strain evidence="4">B596</strain>
    </source>
</reference>
<gene>
    <name evidence="4" type="ORF">PDEL0327_LOCUS202</name>
</gene>
<organism evidence="4">
    <name type="scientific">Pseudo-nitzschia delicatissima</name>
    <dbReference type="NCBI Taxonomy" id="44447"/>
    <lineage>
        <taxon>Eukaryota</taxon>
        <taxon>Sar</taxon>
        <taxon>Stramenopiles</taxon>
        <taxon>Ochrophyta</taxon>
        <taxon>Bacillariophyta</taxon>
        <taxon>Bacillariophyceae</taxon>
        <taxon>Bacillariophycidae</taxon>
        <taxon>Bacillariales</taxon>
        <taxon>Bacillariaceae</taxon>
        <taxon>Pseudo-nitzschia</taxon>
    </lineage>
</organism>
<dbReference type="Pfam" id="PF01370">
    <property type="entry name" value="Epimerase"/>
    <property type="match status" value="1"/>
</dbReference>
<dbReference type="GO" id="GO:0016616">
    <property type="term" value="F:oxidoreductase activity, acting on the CH-OH group of donors, NAD or NADP as acceptor"/>
    <property type="evidence" value="ECO:0007669"/>
    <property type="project" value="TreeGrafter"/>
</dbReference>
<sequence>MNIPTSSPVMVTGSTGYVGGVLVKQLLEAGLTVHCPVRDPTNESKVEHLKSLSGGENLKFFEANLLDQGSYLESMKGCSVVFHVASPFIMNVPSEKAQELLLDPALKGTLNILESANDPSLESSVKRVVLTSSFLAIATDGTDCEEVRAKTGKMIDEETWNESASKDYEPYAYSKTLAERAAWDFVKEQEDCSFDLVVCNPGFVMGPGVKVHEASESYTFIEAFGTGKFAGGCPDFSMAFVDVRDVARGHIAAGFLPSETVANQRYILRGTNEKMLNVGKILAEVYPNYSFPTSSVPKWLFWCVAPYIGISRKYCSRSVGHTFEADNSKSLRALELGEYRPLKESLSDIFQQCLDNGYIPTREATVK</sequence>
<accession>A0A7S0T871</accession>
<dbReference type="AlphaFoldDB" id="A0A7S0T871"/>
<feature type="domain" description="NAD-dependent epimerase/dehydratase" evidence="3">
    <location>
        <begin position="9"/>
        <end position="254"/>
    </location>
</feature>
<dbReference type="InterPro" id="IPR036291">
    <property type="entry name" value="NAD(P)-bd_dom_sf"/>
</dbReference>
<dbReference type="FunFam" id="3.40.50.720:FF:000085">
    <property type="entry name" value="Dihydroflavonol reductase"/>
    <property type="match status" value="1"/>
</dbReference>
<evidence type="ECO:0000259" key="3">
    <source>
        <dbReference type="Pfam" id="PF01370"/>
    </source>
</evidence>
<keyword evidence="1" id="KW-0560">Oxidoreductase</keyword>
<dbReference type="PANTHER" id="PTHR10366">
    <property type="entry name" value="NAD DEPENDENT EPIMERASE/DEHYDRATASE"/>
    <property type="match status" value="1"/>
</dbReference>